<dbReference type="OrthoDB" id="5293996at2"/>
<dbReference type="EMBL" id="MJIC01000009">
    <property type="protein sequence ID" value="OFI35533.1"/>
    <property type="molecule type" value="Genomic_DNA"/>
</dbReference>
<keyword evidence="3" id="KW-0288">FMN</keyword>
<dbReference type="GO" id="GO:0016646">
    <property type="term" value="F:oxidoreductase activity, acting on the CH-NH group of donors, NAD or NADP as acceptor"/>
    <property type="evidence" value="ECO:0007669"/>
    <property type="project" value="UniProtKB-ARBA"/>
</dbReference>
<evidence type="ECO:0000259" key="5">
    <source>
        <dbReference type="Pfam" id="PF01613"/>
    </source>
</evidence>
<dbReference type="PANTHER" id="PTHR33798">
    <property type="entry name" value="FLAVOPROTEIN OXYGENASE"/>
    <property type="match status" value="1"/>
</dbReference>
<evidence type="ECO:0000256" key="4">
    <source>
        <dbReference type="ARBA" id="ARBA00038054"/>
    </source>
</evidence>
<protein>
    <submittedName>
        <fullName evidence="6">Flavin oxidoreductase</fullName>
    </submittedName>
</protein>
<comment type="caution">
    <text evidence="6">The sequence shown here is derived from an EMBL/GenBank/DDBJ whole genome shotgun (WGS) entry which is preliminary data.</text>
</comment>
<evidence type="ECO:0000256" key="1">
    <source>
        <dbReference type="ARBA" id="ARBA00001917"/>
    </source>
</evidence>
<keyword evidence="2" id="KW-0285">Flavoprotein</keyword>
<keyword evidence="7" id="KW-1185">Reference proteome</keyword>
<evidence type="ECO:0000313" key="7">
    <source>
        <dbReference type="Proteomes" id="UP000176037"/>
    </source>
</evidence>
<dbReference type="SUPFAM" id="SSF50475">
    <property type="entry name" value="FMN-binding split barrel"/>
    <property type="match status" value="1"/>
</dbReference>
<evidence type="ECO:0000313" key="6">
    <source>
        <dbReference type="EMBL" id="OFI35533.1"/>
    </source>
</evidence>
<dbReference type="InterPro" id="IPR012349">
    <property type="entry name" value="Split_barrel_FMN-bd"/>
</dbReference>
<reference evidence="6 7" key="1">
    <citation type="submission" date="2016-09" db="EMBL/GenBank/DDBJ databases">
        <title>Alteromonas lipolytica, a new species isolated from sea water.</title>
        <authorList>
            <person name="Wu Y.-H."/>
            <person name="Cheng H."/>
            <person name="Xu X.-W."/>
        </authorList>
    </citation>
    <scope>NUCLEOTIDE SEQUENCE [LARGE SCALE GENOMIC DNA]</scope>
    <source>
        <strain evidence="6 7">JW12</strain>
    </source>
</reference>
<dbReference type="STRING" id="1856405.BFC17_12280"/>
<dbReference type="GO" id="GO:0010181">
    <property type="term" value="F:FMN binding"/>
    <property type="evidence" value="ECO:0007669"/>
    <property type="project" value="InterPro"/>
</dbReference>
<name>A0A1E8FJC2_9ALTE</name>
<dbReference type="RefSeq" id="WP_070175277.1">
    <property type="nucleotide sequence ID" value="NZ_BMJR01000006.1"/>
</dbReference>
<dbReference type="Pfam" id="PF01613">
    <property type="entry name" value="Flavin_Reduct"/>
    <property type="match status" value="1"/>
</dbReference>
<organism evidence="6 7">
    <name type="scientific">Alteromonas lipolytica</name>
    <dbReference type="NCBI Taxonomy" id="1856405"/>
    <lineage>
        <taxon>Bacteria</taxon>
        <taxon>Pseudomonadati</taxon>
        <taxon>Pseudomonadota</taxon>
        <taxon>Gammaproteobacteria</taxon>
        <taxon>Alteromonadales</taxon>
        <taxon>Alteromonadaceae</taxon>
        <taxon>Alteromonas/Salinimonas group</taxon>
        <taxon>Alteromonas</taxon>
    </lineage>
</organism>
<proteinExistence type="inferred from homology"/>
<dbReference type="Gene3D" id="2.30.110.10">
    <property type="entry name" value="Electron Transport, Fmn-binding Protein, Chain A"/>
    <property type="match status" value="1"/>
</dbReference>
<dbReference type="AlphaFoldDB" id="A0A1E8FJC2"/>
<dbReference type="Proteomes" id="UP000176037">
    <property type="component" value="Unassembled WGS sequence"/>
</dbReference>
<evidence type="ECO:0000256" key="3">
    <source>
        <dbReference type="ARBA" id="ARBA00022643"/>
    </source>
</evidence>
<accession>A0A1E8FJC2</accession>
<sequence>MDLIDSAAIEAMEQRYRANFINSLSGYKSANLIGTCNQQQQTNLAIVSSVVHIGASPPLMGMIMRPHSVVRDTLGNIKQTGFYTINAMPVSMYAQGHQTSARYPSAISEFDACDFTTQWQPDFAAPFVAESPLKIGLQLAEIIPIALNNTELVIGHIQQVMVNPDAITDDGNVDISALQLAAISGLDTYHQVSPIAKMAYAKPDIAPAALKIFNADQ</sequence>
<dbReference type="InterPro" id="IPR002563">
    <property type="entry name" value="Flavin_Rdtase-like_dom"/>
</dbReference>
<gene>
    <name evidence="6" type="ORF">BFC17_12280</name>
</gene>
<comment type="similarity">
    <text evidence="4">Belongs to the flavoredoxin family.</text>
</comment>
<comment type="cofactor">
    <cofactor evidence="1">
        <name>FMN</name>
        <dbReference type="ChEBI" id="CHEBI:58210"/>
    </cofactor>
</comment>
<feature type="domain" description="Flavin reductase like" evidence="5">
    <location>
        <begin position="27"/>
        <end position="166"/>
    </location>
</feature>
<dbReference type="PANTHER" id="PTHR33798:SF5">
    <property type="entry name" value="FLAVIN REDUCTASE LIKE DOMAIN-CONTAINING PROTEIN"/>
    <property type="match status" value="1"/>
</dbReference>
<evidence type="ECO:0000256" key="2">
    <source>
        <dbReference type="ARBA" id="ARBA00022630"/>
    </source>
</evidence>